<dbReference type="AlphaFoldDB" id="A0A3N5AF00"/>
<dbReference type="InterPro" id="IPR027417">
    <property type="entry name" value="P-loop_NTPase"/>
</dbReference>
<dbReference type="InterPro" id="IPR002586">
    <property type="entry name" value="CobQ/CobB/MinD/ParA_Nub-bd_dom"/>
</dbReference>
<evidence type="ECO:0000256" key="1">
    <source>
        <dbReference type="ARBA" id="ARBA00004953"/>
    </source>
</evidence>
<proteinExistence type="inferred from homology"/>
<keyword evidence="8" id="KW-1185">Reference proteome</keyword>
<comment type="pathway">
    <text evidence="1 4">Cofactor biosynthesis; adenosylcobalamin biosynthesis.</text>
</comment>
<protein>
    <recommendedName>
        <fullName evidence="4">Cobyric acid synthase</fullName>
    </recommendedName>
</protein>
<dbReference type="RefSeq" id="WP_211328157.1">
    <property type="nucleotide sequence ID" value="NZ_RKRE01000003.1"/>
</dbReference>
<dbReference type="Gene3D" id="3.40.50.880">
    <property type="match status" value="1"/>
</dbReference>
<dbReference type="InterPro" id="IPR047045">
    <property type="entry name" value="CobQ_N"/>
</dbReference>
<evidence type="ECO:0000256" key="4">
    <source>
        <dbReference type="HAMAP-Rule" id="MF_00028"/>
    </source>
</evidence>
<keyword evidence="2 4" id="KW-0169">Cobalamin biosynthesis</keyword>
<dbReference type="InterPro" id="IPR011698">
    <property type="entry name" value="GATase_3"/>
</dbReference>
<dbReference type="SUPFAM" id="SSF52540">
    <property type="entry name" value="P-loop containing nucleoside triphosphate hydrolases"/>
    <property type="match status" value="1"/>
</dbReference>
<dbReference type="GO" id="GO:0015420">
    <property type="term" value="F:ABC-type vitamin B12 transporter activity"/>
    <property type="evidence" value="ECO:0007669"/>
    <property type="project" value="UniProtKB-UniRule"/>
</dbReference>
<dbReference type="UniPathway" id="UPA00148"/>
<gene>
    <name evidence="4" type="primary">cobQ</name>
    <name evidence="7" type="ORF">EDD75_1651</name>
</gene>
<dbReference type="HAMAP" id="MF_00028">
    <property type="entry name" value="CobQ"/>
    <property type="match status" value="1"/>
</dbReference>
<dbReference type="CDD" id="cd05389">
    <property type="entry name" value="CobQ_N"/>
    <property type="match status" value="1"/>
</dbReference>
<evidence type="ECO:0000259" key="5">
    <source>
        <dbReference type="Pfam" id="PF01656"/>
    </source>
</evidence>
<dbReference type="NCBIfam" id="TIGR00313">
    <property type="entry name" value="cobQ"/>
    <property type="match status" value="1"/>
</dbReference>
<dbReference type="SUPFAM" id="SSF52317">
    <property type="entry name" value="Class I glutamine amidotransferase-like"/>
    <property type="match status" value="1"/>
</dbReference>
<dbReference type="Pfam" id="PF01656">
    <property type="entry name" value="CbiA"/>
    <property type="match status" value="1"/>
</dbReference>
<evidence type="ECO:0000259" key="6">
    <source>
        <dbReference type="Pfam" id="PF07685"/>
    </source>
</evidence>
<dbReference type="Pfam" id="PF07685">
    <property type="entry name" value="GATase_3"/>
    <property type="match status" value="1"/>
</dbReference>
<accession>A0A3N5AF00</accession>
<feature type="domain" description="CobB/CobQ-like glutamine amidotransferase" evidence="6">
    <location>
        <begin position="253"/>
        <end position="444"/>
    </location>
</feature>
<evidence type="ECO:0000313" key="8">
    <source>
        <dbReference type="Proteomes" id="UP000282654"/>
    </source>
</evidence>
<name>A0A3N5AF00_9THEO</name>
<dbReference type="PANTHER" id="PTHR21343">
    <property type="entry name" value="DETHIOBIOTIN SYNTHETASE"/>
    <property type="match status" value="1"/>
</dbReference>
<dbReference type="InterPro" id="IPR033949">
    <property type="entry name" value="CobQ_GATase1"/>
</dbReference>
<sequence length="499" mass="53372">MSRALMVQGTASNAGKSILVTALCRIFRQDGYRVAPFKAQNMSLNAYVTADGGEIGRAQGVQAEAAGTSATVDMNPVLLKPKGDSVAQVIIHGRPVGDFTAQGYREDCLSRAWQAVRESYARLSKDYDVIVIEGAGSPAEVNLREKDIANMRVAALAEAPVLLVADIDRGGVFAQVVGTLALLLPEEAARVRGVVINKFRGDLAILTPGLRFLEEKTGRPVLGVLPFLPDLGVAAEDSVSLGAGFFRPDAALDIAVVRLPRIANFDDFDPLLAEPDVSLRFVSHPRCVGQPDLLILPGTKNTVADLRWLCATGWVAVLRERAAAGLPLLGICGGYQMLGRELQDPGGLEDTAGVHVGLGLLDVVTVFRPGKVTVRRVGFVSGAGMLAPLAGEKVSGYEIHAGETFRGAGAAPIFTLEVPSGTAAEGAVAGAVWGTYLHGLFEADGFRRRYLNLLRRRRGLPPVDYGVSFARLKEECFDRLAAAVREHLNLREIYRWLGL</sequence>
<comment type="similarity">
    <text evidence="4">Belongs to the CobB/CobQ family. CobQ subfamily.</text>
</comment>
<dbReference type="Proteomes" id="UP000282654">
    <property type="component" value="Unassembled WGS sequence"/>
</dbReference>
<reference evidence="7 8" key="1">
    <citation type="submission" date="2018-11" db="EMBL/GenBank/DDBJ databases">
        <title>Genomic Encyclopedia of Type Strains, Phase IV (KMG-IV): sequencing the most valuable type-strain genomes for metagenomic binning, comparative biology and taxonomic classification.</title>
        <authorList>
            <person name="Goeker M."/>
        </authorList>
    </citation>
    <scope>NUCLEOTIDE SEQUENCE [LARGE SCALE GENOMIC DNA]</scope>
    <source>
        <strain evidence="7 8">DSM 102936</strain>
    </source>
</reference>
<feature type="domain" description="CobQ/CobB/MinD/ParA nucleotide binding" evidence="5">
    <location>
        <begin position="5"/>
        <end position="236"/>
    </location>
</feature>
<comment type="function">
    <text evidence="4">Catalyzes amidations at positions B, D, E, and G on adenosylcobyrinic A,C-diamide. NH(2) groups are provided by glutamine, and one molecule of ATP is hydrogenolyzed for each amidation.</text>
</comment>
<feature type="active site" description="Nucleophile" evidence="4">
    <location>
        <position position="332"/>
    </location>
</feature>
<dbReference type="GO" id="GO:0009236">
    <property type="term" value="P:cobalamin biosynthetic process"/>
    <property type="evidence" value="ECO:0007669"/>
    <property type="project" value="UniProtKB-UniRule"/>
</dbReference>
<keyword evidence="3 4" id="KW-0315">Glutamine amidotransferase</keyword>
<dbReference type="GO" id="GO:0003824">
    <property type="term" value="F:catalytic activity"/>
    <property type="evidence" value="ECO:0007669"/>
    <property type="project" value="InterPro"/>
</dbReference>
<dbReference type="CDD" id="cd01750">
    <property type="entry name" value="GATase1_CobQ"/>
    <property type="match status" value="1"/>
</dbReference>
<evidence type="ECO:0000256" key="3">
    <source>
        <dbReference type="ARBA" id="ARBA00022962"/>
    </source>
</evidence>
<dbReference type="NCBIfam" id="NF001989">
    <property type="entry name" value="PRK00784.1"/>
    <property type="match status" value="1"/>
</dbReference>
<dbReference type="PANTHER" id="PTHR21343:SF1">
    <property type="entry name" value="COBYRIC ACID SYNTHASE"/>
    <property type="match status" value="1"/>
</dbReference>
<dbReference type="PROSITE" id="PS51274">
    <property type="entry name" value="GATASE_COBBQ"/>
    <property type="match status" value="1"/>
</dbReference>
<dbReference type="InterPro" id="IPR029062">
    <property type="entry name" value="Class_I_gatase-like"/>
</dbReference>
<organism evidence="7 8">
    <name type="scientific">Thermodesulfitimonas autotrophica</name>
    <dbReference type="NCBI Taxonomy" id="1894989"/>
    <lineage>
        <taxon>Bacteria</taxon>
        <taxon>Bacillati</taxon>
        <taxon>Bacillota</taxon>
        <taxon>Clostridia</taxon>
        <taxon>Thermoanaerobacterales</taxon>
        <taxon>Thermoanaerobacteraceae</taxon>
        <taxon>Thermodesulfitimonas</taxon>
    </lineage>
</organism>
<dbReference type="EMBL" id="RKRE01000003">
    <property type="protein sequence ID" value="RPF42550.1"/>
    <property type="molecule type" value="Genomic_DNA"/>
</dbReference>
<evidence type="ECO:0000256" key="2">
    <source>
        <dbReference type="ARBA" id="ARBA00022573"/>
    </source>
</evidence>
<feature type="active site" evidence="4">
    <location>
        <position position="438"/>
    </location>
</feature>
<dbReference type="Gene3D" id="3.40.50.300">
    <property type="entry name" value="P-loop containing nucleotide triphosphate hydrolases"/>
    <property type="match status" value="1"/>
</dbReference>
<comment type="caution">
    <text evidence="7">The sequence shown here is derived from an EMBL/GenBank/DDBJ whole genome shotgun (WGS) entry which is preliminary data.</text>
</comment>
<evidence type="ECO:0000313" key="7">
    <source>
        <dbReference type="EMBL" id="RPF42550.1"/>
    </source>
</evidence>
<dbReference type="InterPro" id="IPR004459">
    <property type="entry name" value="CobQ_synth"/>
</dbReference>